<evidence type="ECO:0000313" key="10">
    <source>
        <dbReference type="Proteomes" id="UP000594638"/>
    </source>
</evidence>
<dbReference type="OrthoDB" id="207175at2759"/>
<evidence type="ECO:0000256" key="2">
    <source>
        <dbReference type="ARBA" id="ARBA00022737"/>
    </source>
</evidence>
<comment type="caution">
    <text evidence="9">The sequence shown here is derived from an EMBL/GenBank/DDBJ whole genome shotgun (WGS) entry which is preliminary data.</text>
</comment>
<dbReference type="InterPro" id="IPR036955">
    <property type="entry name" value="AP2/ERF_dom_sf"/>
</dbReference>
<keyword evidence="4" id="KW-0238">DNA-binding</keyword>
<evidence type="ECO:0000256" key="3">
    <source>
        <dbReference type="ARBA" id="ARBA00023015"/>
    </source>
</evidence>
<evidence type="ECO:0000259" key="8">
    <source>
        <dbReference type="PROSITE" id="PS51032"/>
    </source>
</evidence>
<reference evidence="9 10" key="1">
    <citation type="submission" date="2019-12" db="EMBL/GenBank/DDBJ databases">
        <authorList>
            <person name="Alioto T."/>
            <person name="Alioto T."/>
            <person name="Gomez Garrido J."/>
        </authorList>
    </citation>
    <scope>NUCLEOTIDE SEQUENCE [LARGE SCALE GENOMIC DNA]</scope>
</reference>
<keyword evidence="6" id="KW-0539">Nucleus</keyword>
<feature type="domain" description="AP2/ERF" evidence="8">
    <location>
        <begin position="266"/>
        <end position="324"/>
    </location>
</feature>
<evidence type="ECO:0000256" key="5">
    <source>
        <dbReference type="ARBA" id="ARBA00023163"/>
    </source>
</evidence>
<dbReference type="SUPFAM" id="SSF54171">
    <property type="entry name" value="DNA-binding domain"/>
    <property type="match status" value="2"/>
</dbReference>
<dbReference type="Proteomes" id="UP000594638">
    <property type="component" value="Unassembled WGS sequence"/>
</dbReference>
<comment type="subcellular location">
    <subcellularLocation>
        <location evidence="1">Nucleus</location>
    </subcellularLocation>
</comment>
<accession>A0A8S0SGP8</accession>
<dbReference type="InterPro" id="IPR001471">
    <property type="entry name" value="AP2/ERF_dom"/>
</dbReference>
<evidence type="ECO:0000256" key="7">
    <source>
        <dbReference type="SAM" id="MobiDB-lite"/>
    </source>
</evidence>
<protein>
    <submittedName>
        <fullName evidence="9">AP2-like ethylene-responsive transcription factor PLT2</fullName>
    </submittedName>
</protein>
<keyword evidence="5" id="KW-0804">Transcription</keyword>
<evidence type="ECO:0000256" key="1">
    <source>
        <dbReference type="ARBA" id="ARBA00004123"/>
    </source>
</evidence>
<dbReference type="GO" id="GO:0003677">
    <property type="term" value="F:DNA binding"/>
    <property type="evidence" value="ECO:0007669"/>
    <property type="project" value="UniProtKB-KW"/>
</dbReference>
<gene>
    <name evidence="9" type="ORF">OLEA9_A108753</name>
</gene>
<name>A0A8S0SGP8_OLEEU</name>
<feature type="region of interest" description="Disordered" evidence="7">
    <location>
        <begin position="519"/>
        <end position="539"/>
    </location>
</feature>
<dbReference type="FunFam" id="3.30.730.10:FF:000002">
    <property type="entry name" value="AP2-like ethylene-responsive transcription factor"/>
    <property type="match status" value="1"/>
</dbReference>
<dbReference type="GO" id="GO:0005634">
    <property type="term" value="C:nucleus"/>
    <property type="evidence" value="ECO:0007669"/>
    <property type="project" value="UniProtKB-SubCell"/>
</dbReference>
<dbReference type="PANTHER" id="PTHR32467:SF218">
    <property type="entry name" value="AP2-LIKE ETHYLENE-RESPONSIVE TRANSCRIPTION FACTOR PLT2"/>
    <property type="match status" value="1"/>
</dbReference>
<dbReference type="Gene3D" id="3.30.730.10">
    <property type="entry name" value="AP2/ERF domain"/>
    <property type="match status" value="2"/>
</dbReference>
<dbReference type="PRINTS" id="PR00367">
    <property type="entry name" value="ETHRSPELEMNT"/>
</dbReference>
<keyword evidence="2" id="KW-0677">Repeat</keyword>
<dbReference type="CDD" id="cd00018">
    <property type="entry name" value="AP2"/>
    <property type="match status" value="2"/>
</dbReference>
<feature type="domain" description="AP2/ERF" evidence="8">
    <location>
        <begin position="167"/>
        <end position="230"/>
    </location>
</feature>
<dbReference type="EMBL" id="CACTIH010005433">
    <property type="protein sequence ID" value="CAA2992258.1"/>
    <property type="molecule type" value="Genomic_DNA"/>
</dbReference>
<evidence type="ECO:0000313" key="9">
    <source>
        <dbReference type="EMBL" id="CAA2992258.1"/>
    </source>
</evidence>
<keyword evidence="3" id="KW-0805">Transcription regulation</keyword>
<dbReference type="AlphaFoldDB" id="A0A8S0SGP8"/>
<dbReference type="Pfam" id="PF00847">
    <property type="entry name" value="AP2"/>
    <property type="match status" value="1"/>
</dbReference>
<sequence>MNSNNWLSFPLSPTHSSIPPHLQGAQSHQFSLGLVNDNIDSPFPAQEWNLMNSQGHSEVPKVADFLGVSKSGNQSELVPYNDIQSNGTEFLFSANSLVPVQHTTNNYDFQENPHNMQSLTLSMGSGKGSTSETSAIVPAASADNSNTSIVEATPRRTLDTFGQRTSIYRGVTRHRWTGRYEAHLWDNSCRREGQSRKGRQGGYDKEEKAARAYDLAALKYWGTSTTTNFPISNYEKEVEEMKHMTRQEFVASIRRKSSGFSRGASMYRGVTRHHQHGRWQARIGRVAGNKDLYLGTFSTEEEAAEAYDIAAIKFRGLNAVTNFEMNRYDVKSILESNSLPIGGGAAKRLKEAQAIESSRKREEMITLGSNIQYGSSSSGPLQANYPLIQQPFENAQPLLTLQNQDLSLYNQESQYQSYIQTQLQLHQQSNSSFNMHQNNPFYSHYFQNNPVLLHGLMNVGSSSFVIDNNGRSSTGSYSGGYIGNGIEMNSISAGGGSAEELALVKVDYDMPSATTYTGWSGDSAGQDSNPSVFTMWNDG</sequence>
<organism evidence="9 10">
    <name type="scientific">Olea europaea subsp. europaea</name>
    <dbReference type="NCBI Taxonomy" id="158383"/>
    <lineage>
        <taxon>Eukaryota</taxon>
        <taxon>Viridiplantae</taxon>
        <taxon>Streptophyta</taxon>
        <taxon>Embryophyta</taxon>
        <taxon>Tracheophyta</taxon>
        <taxon>Spermatophyta</taxon>
        <taxon>Magnoliopsida</taxon>
        <taxon>eudicotyledons</taxon>
        <taxon>Gunneridae</taxon>
        <taxon>Pentapetalae</taxon>
        <taxon>asterids</taxon>
        <taxon>lamiids</taxon>
        <taxon>Lamiales</taxon>
        <taxon>Oleaceae</taxon>
        <taxon>Oleeae</taxon>
        <taxon>Olea</taxon>
    </lineage>
</organism>
<evidence type="ECO:0000256" key="6">
    <source>
        <dbReference type="ARBA" id="ARBA00023242"/>
    </source>
</evidence>
<dbReference type="Gramene" id="OE9A108753T1">
    <property type="protein sequence ID" value="OE9A108753C1"/>
    <property type="gene ID" value="OE9A108753"/>
</dbReference>
<dbReference type="GO" id="GO:0003700">
    <property type="term" value="F:DNA-binding transcription factor activity"/>
    <property type="evidence" value="ECO:0007669"/>
    <property type="project" value="InterPro"/>
</dbReference>
<keyword evidence="10" id="KW-1185">Reference proteome</keyword>
<dbReference type="FunFam" id="3.30.730.10:FF:000003">
    <property type="entry name" value="AP2-like ethylene-responsive transcription factor ANT"/>
    <property type="match status" value="1"/>
</dbReference>
<dbReference type="InterPro" id="IPR016177">
    <property type="entry name" value="DNA-bd_dom_sf"/>
</dbReference>
<dbReference type="PROSITE" id="PS51032">
    <property type="entry name" value="AP2_ERF"/>
    <property type="match status" value="2"/>
</dbReference>
<evidence type="ECO:0000256" key="4">
    <source>
        <dbReference type="ARBA" id="ARBA00023125"/>
    </source>
</evidence>
<proteinExistence type="predicted"/>
<dbReference type="SMART" id="SM00380">
    <property type="entry name" value="AP2"/>
    <property type="match status" value="2"/>
</dbReference>
<dbReference type="PANTHER" id="PTHR32467">
    <property type="entry name" value="AP2-LIKE ETHYLENE-RESPONSIVE TRANSCRIPTION FACTOR"/>
    <property type="match status" value="1"/>
</dbReference>